<dbReference type="PANTHER" id="PTHR21666:SF270">
    <property type="entry name" value="MUREIN HYDROLASE ACTIVATOR ENVC"/>
    <property type="match status" value="1"/>
</dbReference>
<reference evidence="3" key="1">
    <citation type="submission" date="2022-09" db="EMBL/GenBank/DDBJ databases">
        <title>Diverse halophilic archaea isolated from saline environments.</title>
        <authorList>
            <person name="Cui H.-L."/>
        </authorList>
    </citation>
    <scope>NUCLEOTIDE SEQUENCE</scope>
    <source>
        <strain evidence="3">ZS-35-S2</strain>
    </source>
</reference>
<protein>
    <submittedName>
        <fullName evidence="3">M23 family metallopeptidase</fullName>
    </submittedName>
</protein>
<evidence type="ECO:0000313" key="4">
    <source>
        <dbReference type="Proteomes" id="UP001057580"/>
    </source>
</evidence>
<gene>
    <name evidence="3" type="ORF">N0B31_00545</name>
</gene>
<feature type="domain" description="M23ase beta-sheet core" evidence="2">
    <location>
        <begin position="195"/>
        <end position="288"/>
    </location>
</feature>
<evidence type="ECO:0000259" key="2">
    <source>
        <dbReference type="Pfam" id="PF01551"/>
    </source>
</evidence>
<organism evidence="3 4">
    <name type="scientific">Salinirubellus salinus</name>
    <dbReference type="NCBI Taxonomy" id="1364945"/>
    <lineage>
        <taxon>Archaea</taxon>
        <taxon>Methanobacteriati</taxon>
        <taxon>Methanobacteriota</taxon>
        <taxon>Stenosarchaea group</taxon>
        <taxon>Halobacteria</taxon>
        <taxon>Halobacteriales</taxon>
        <taxon>Natronomonadaceae</taxon>
        <taxon>Salinirubellus</taxon>
    </lineage>
</organism>
<dbReference type="KEGG" id="ssai:N0B31_00545"/>
<dbReference type="InterPro" id="IPR011055">
    <property type="entry name" value="Dup_hybrid_motif"/>
</dbReference>
<feature type="region of interest" description="Disordered" evidence="1">
    <location>
        <begin position="1"/>
        <end position="21"/>
    </location>
</feature>
<dbReference type="SUPFAM" id="SSF51261">
    <property type="entry name" value="Duplicated hybrid motif"/>
    <property type="match status" value="1"/>
</dbReference>
<dbReference type="EMBL" id="CP104003">
    <property type="protein sequence ID" value="UWM54783.1"/>
    <property type="molecule type" value="Genomic_DNA"/>
</dbReference>
<sequence length="335" mass="36844">MSDEDDPSIGPGSGPTDRLRRALPDPTTLSTLGLVSIPGFLVPSLERLQVFALFFLFGFWPLLSALFPSRGASPADWVAIGDAAYGRRAVLTSIPTFVNPWVQWQGLKQLLGQVAVLARYRGRLPSPETYEQSTDLRLPFDGEWTVVNGSPRKEHSHSWGIYAQRYAADLVVTDAEGRTHEGDGSRADQYHCWDEPVLAPAAGVVAEASDGHRDYPKAGGRIDPFQRDIRGNYVVLDHGDGEYSVLAHLREGSVSIREGERVERGQLVGRCGNSGNSTEPHLHYHVQDRASFYTGMGLPVQFEGLRRDDGPGTEPERVDRDYVSLGQRVAPLPAE</sequence>
<dbReference type="AlphaFoldDB" id="A0A9E7UB27"/>
<evidence type="ECO:0000313" key="3">
    <source>
        <dbReference type="EMBL" id="UWM54783.1"/>
    </source>
</evidence>
<dbReference type="GeneID" id="74940865"/>
<dbReference type="Proteomes" id="UP001057580">
    <property type="component" value="Chromosome"/>
</dbReference>
<accession>A0A9E7UB27</accession>
<name>A0A9E7UB27_9EURY</name>
<dbReference type="InterPro" id="IPR016047">
    <property type="entry name" value="M23ase_b-sheet_dom"/>
</dbReference>
<keyword evidence="4" id="KW-1185">Reference proteome</keyword>
<dbReference type="InterPro" id="IPR050570">
    <property type="entry name" value="Cell_wall_metabolism_enzyme"/>
</dbReference>
<evidence type="ECO:0000256" key="1">
    <source>
        <dbReference type="SAM" id="MobiDB-lite"/>
    </source>
</evidence>
<proteinExistence type="predicted"/>
<dbReference type="Pfam" id="PF01551">
    <property type="entry name" value="Peptidase_M23"/>
    <property type="match status" value="1"/>
</dbReference>
<dbReference type="GO" id="GO:0004222">
    <property type="term" value="F:metalloendopeptidase activity"/>
    <property type="evidence" value="ECO:0007669"/>
    <property type="project" value="TreeGrafter"/>
</dbReference>
<dbReference type="PANTHER" id="PTHR21666">
    <property type="entry name" value="PEPTIDASE-RELATED"/>
    <property type="match status" value="1"/>
</dbReference>
<dbReference type="RefSeq" id="WP_260593771.1">
    <property type="nucleotide sequence ID" value="NZ_CP104003.1"/>
</dbReference>
<dbReference type="CDD" id="cd12797">
    <property type="entry name" value="M23_peptidase"/>
    <property type="match status" value="1"/>
</dbReference>
<dbReference type="Gene3D" id="2.70.70.10">
    <property type="entry name" value="Glucose Permease (Domain IIA)"/>
    <property type="match status" value="1"/>
</dbReference>